<dbReference type="PRINTS" id="PR00411">
    <property type="entry name" value="PNDRDTASEI"/>
</dbReference>
<dbReference type="InterPro" id="IPR004099">
    <property type="entry name" value="Pyr_nucl-diS_OxRdtase_dimer"/>
</dbReference>
<dbReference type="PANTHER" id="PTHR22912">
    <property type="entry name" value="DISULFIDE OXIDOREDUCTASE"/>
    <property type="match status" value="1"/>
</dbReference>
<keyword evidence="5" id="KW-0560">Oxidoreductase</keyword>
<keyword evidence="4" id="KW-0274">FAD</keyword>
<evidence type="ECO:0000256" key="5">
    <source>
        <dbReference type="ARBA" id="ARBA00023002"/>
    </source>
</evidence>
<dbReference type="FunFam" id="3.30.390.30:FF:000001">
    <property type="entry name" value="Dihydrolipoyl dehydrogenase"/>
    <property type="match status" value="1"/>
</dbReference>
<dbReference type="InterPro" id="IPR050151">
    <property type="entry name" value="Class-I_Pyr_Nuc-Dis_Oxidored"/>
</dbReference>
<evidence type="ECO:0000313" key="8">
    <source>
        <dbReference type="EMBL" id="GAI91127.1"/>
    </source>
</evidence>
<dbReference type="GO" id="GO:0050660">
    <property type="term" value="F:flavin adenine dinucleotide binding"/>
    <property type="evidence" value="ECO:0007669"/>
    <property type="project" value="TreeGrafter"/>
</dbReference>
<feature type="non-terminal residue" evidence="8">
    <location>
        <position position="1"/>
    </location>
</feature>
<evidence type="ECO:0000259" key="7">
    <source>
        <dbReference type="Pfam" id="PF02852"/>
    </source>
</evidence>
<keyword evidence="6" id="KW-0520">NAD</keyword>
<comment type="similarity">
    <text evidence="2">Belongs to the class-I pyridine nucleotide-disulfide oxidoreductase family.</text>
</comment>
<dbReference type="Pfam" id="PF02852">
    <property type="entry name" value="Pyr_redox_dim"/>
    <property type="match status" value="1"/>
</dbReference>
<evidence type="ECO:0000256" key="6">
    <source>
        <dbReference type="ARBA" id="ARBA00023027"/>
    </source>
</evidence>
<proteinExistence type="inferred from homology"/>
<protein>
    <recommendedName>
        <fullName evidence="7">Pyridine nucleotide-disulphide oxidoreductase dimerisation domain-containing protein</fullName>
    </recommendedName>
</protein>
<accession>X1SDN9</accession>
<evidence type="ECO:0000256" key="4">
    <source>
        <dbReference type="ARBA" id="ARBA00022827"/>
    </source>
</evidence>
<dbReference type="PANTHER" id="PTHR22912:SF151">
    <property type="entry name" value="DIHYDROLIPOYL DEHYDROGENASE, MITOCHONDRIAL"/>
    <property type="match status" value="1"/>
</dbReference>
<dbReference type="SUPFAM" id="SSF55424">
    <property type="entry name" value="FAD/NAD-linked reductases, dimerisation (C-terminal) domain"/>
    <property type="match status" value="1"/>
</dbReference>
<dbReference type="AlphaFoldDB" id="X1SDN9"/>
<dbReference type="EMBL" id="BARW01023045">
    <property type="protein sequence ID" value="GAI91127.1"/>
    <property type="molecule type" value="Genomic_DNA"/>
</dbReference>
<dbReference type="Gene3D" id="3.30.390.30">
    <property type="match status" value="1"/>
</dbReference>
<reference evidence="8" key="1">
    <citation type="journal article" date="2014" name="Front. Microbiol.">
        <title>High frequency of phylogenetically diverse reductive dehalogenase-homologous genes in deep subseafloor sedimentary metagenomes.</title>
        <authorList>
            <person name="Kawai M."/>
            <person name="Futagami T."/>
            <person name="Toyoda A."/>
            <person name="Takaki Y."/>
            <person name="Nishi S."/>
            <person name="Hori S."/>
            <person name="Arai W."/>
            <person name="Tsubouchi T."/>
            <person name="Morono Y."/>
            <person name="Uchiyama I."/>
            <person name="Ito T."/>
            <person name="Fujiyama A."/>
            <person name="Inagaki F."/>
            <person name="Takami H."/>
        </authorList>
    </citation>
    <scope>NUCLEOTIDE SEQUENCE</scope>
    <source>
        <strain evidence="8">Expedition CK06-06</strain>
    </source>
</reference>
<dbReference type="InterPro" id="IPR016156">
    <property type="entry name" value="FAD/NAD-linked_Rdtase_dimer_sf"/>
</dbReference>
<feature type="domain" description="Pyridine nucleotide-disulphide oxidoreductase dimerisation" evidence="7">
    <location>
        <begin position="14"/>
        <end position="117"/>
    </location>
</feature>
<sequence>DTKLKVDYTATLHAVYSHPQIASVGLSEENARKDHDIIVGRTKYFDVAKGEVMMEEEGFAKAIVEKSSDRILGFHIIGPYAPVLIQEVVNAMTSGGHVEEINQGIHIHPALSELIPTTVNSLGES</sequence>
<evidence type="ECO:0000256" key="2">
    <source>
        <dbReference type="ARBA" id="ARBA00007532"/>
    </source>
</evidence>
<dbReference type="GO" id="GO:0004148">
    <property type="term" value="F:dihydrolipoyl dehydrogenase (NADH) activity"/>
    <property type="evidence" value="ECO:0007669"/>
    <property type="project" value="TreeGrafter"/>
</dbReference>
<name>X1SDN9_9ZZZZ</name>
<organism evidence="8">
    <name type="scientific">marine sediment metagenome</name>
    <dbReference type="NCBI Taxonomy" id="412755"/>
    <lineage>
        <taxon>unclassified sequences</taxon>
        <taxon>metagenomes</taxon>
        <taxon>ecological metagenomes</taxon>
    </lineage>
</organism>
<keyword evidence="3" id="KW-0285">Flavoprotein</keyword>
<gene>
    <name evidence="8" type="ORF">S12H4_38303</name>
</gene>
<evidence type="ECO:0000256" key="1">
    <source>
        <dbReference type="ARBA" id="ARBA00001974"/>
    </source>
</evidence>
<comment type="caution">
    <text evidence="8">The sequence shown here is derived from an EMBL/GenBank/DDBJ whole genome shotgun (WGS) entry which is preliminary data.</text>
</comment>
<evidence type="ECO:0000256" key="3">
    <source>
        <dbReference type="ARBA" id="ARBA00022630"/>
    </source>
</evidence>
<comment type="cofactor">
    <cofactor evidence="1">
        <name>FAD</name>
        <dbReference type="ChEBI" id="CHEBI:57692"/>
    </cofactor>
</comment>
<dbReference type="GO" id="GO:0006103">
    <property type="term" value="P:2-oxoglutarate metabolic process"/>
    <property type="evidence" value="ECO:0007669"/>
    <property type="project" value="TreeGrafter"/>
</dbReference>